<keyword evidence="3" id="KW-1185">Reference proteome</keyword>
<comment type="caution">
    <text evidence="2">The sequence shown here is derived from an EMBL/GenBank/DDBJ whole genome shotgun (WGS) entry which is preliminary data.</text>
</comment>
<protein>
    <recommendedName>
        <fullName evidence="1">Reverse transcriptase domain-containing protein</fullName>
    </recommendedName>
</protein>
<evidence type="ECO:0000259" key="1">
    <source>
        <dbReference type="PROSITE" id="PS50878"/>
    </source>
</evidence>
<accession>A0A3S5BTQ9</accession>
<name>A0A3S5BTQ9_9PLAT</name>
<dbReference type="Proteomes" id="UP000784294">
    <property type="component" value="Unassembled WGS sequence"/>
</dbReference>
<dbReference type="PROSITE" id="PS50878">
    <property type="entry name" value="RT_POL"/>
    <property type="match status" value="1"/>
</dbReference>
<evidence type="ECO:0000313" key="3">
    <source>
        <dbReference type="Proteomes" id="UP000784294"/>
    </source>
</evidence>
<dbReference type="AlphaFoldDB" id="A0A3S5BTQ9"/>
<feature type="domain" description="Reverse transcriptase" evidence="1">
    <location>
        <begin position="1"/>
        <end position="82"/>
    </location>
</feature>
<sequence>MGSPLSPLLDNVNMYKMEESFKTALLQPTVLMRYLDDYFALWSHGREKLEEFSQFVNQIDAKIQFTMEVEEGEPLPFLNVEVIRSNAEKEIVQKEVLCGDNTPFAVPSQLQAEDWNNEEPTSEGCRFLGRGAEQID</sequence>
<dbReference type="PANTHER" id="PTHR21301:SF11">
    <property type="entry name" value="GIY-YIG DOMAIN-CONTAINING PROTEIN"/>
    <property type="match status" value="1"/>
</dbReference>
<gene>
    <name evidence="2" type="ORF">PXEA_LOCUS11436</name>
</gene>
<reference evidence="2" key="1">
    <citation type="submission" date="2018-11" db="EMBL/GenBank/DDBJ databases">
        <authorList>
            <consortium name="Pathogen Informatics"/>
        </authorList>
    </citation>
    <scope>NUCLEOTIDE SEQUENCE</scope>
</reference>
<organism evidence="2 3">
    <name type="scientific">Protopolystoma xenopodis</name>
    <dbReference type="NCBI Taxonomy" id="117903"/>
    <lineage>
        <taxon>Eukaryota</taxon>
        <taxon>Metazoa</taxon>
        <taxon>Spiralia</taxon>
        <taxon>Lophotrochozoa</taxon>
        <taxon>Platyhelminthes</taxon>
        <taxon>Monogenea</taxon>
        <taxon>Polyopisthocotylea</taxon>
        <taxon>Polystomatidea</taxon>
        <taxon>Polystomatidae</taxon>
        <taxon>Protopolystoma</taxon>
    </lineage>
</organism>
<proteinExistence type="predicted"/>
<evidence type="ECO:0000313" key="2">
    <source>
        <dbReference type="EMBL" id="VEL17996.1"/>
    </source>
</evidence>
<dbReference type="OrthoDB" id="10018421at2759"/>
<dbReference type="PANTHER" id="PTHR21301">
    <property type="entry name" value="REVERSE TRANSCRIPTASE"/>
    <property type="match status" value="1"/>
</dbReference>
<dbReference type="CDD" id="cd00304">
    <property type="entry name" value="RT_like"/>
    <property type="match status" value="1"/>
</dbReference>
<dbReference type="EMBL" id="CAAALY010035178">
    <property type="protein sequence ID" value="VEL17996.1"/>
    <property type="molecule type" value="Genomic_DNA"/>
</dbReference>
<dbReference type="InterPro" id="IPR000477">
    <property type="entry name" value="RT_dom"/>
</dbReference>